<dbReference type="FunFam" id="3.40.640.10:FF:000021">
    <property type="entry name" value="Glutamate-1-semialdehyde 2,1-aminomutase"/>
    <property type="match status" value="1"/>
</dbReference>
<dbReference type="Gene3D" id="3.90.1150.10">
    <property type="entry name" value="Aspartate Aminotransferase, domain 1"/>
    <property type="match status" value="1"/>
</dbReference>
<dbReference type="PANTHER" id="PTHR43713:SF3">
    <property type="entry name" value="GLUTAMATE-1-SEMIALDEHYDE 2,1-AMINOMUTASE 1, CHLOROPLASTIC-RELATED"/>
    <property type="match status" value="1"/>
</dbReference>
<evidence type="ECO:0000256" key="3">
    <source>
        <dbReference type="ARBA" id="ARBA00008981"/>
    </source>
</evidence>
<proteinExistence type="inferred from homology"/>
<dbReference type="Gene3D" id="3.40.640.10">
    <property type="entry name" value="Type I PLP-dependent aspartate aminotransferase-like (Major domain)"/>
    <property type="match status" value="1"/>
</dbReference>
<comment type="cofactor">
    <cofactor evidence="1">
        <name>pyridoxal 5'-phosphate</name>
        <dbReference type="ChEBI" id="CHEBI:597326"/>
    </cofactor>
</comment>
<dbReference type="Pfam" id="PF00202">
    <property type="entry name" value="Aminotran_3"/>
    <property type="match status" value="1"/>
</dbReference>
<dbReference type="GO" id="GO:0006782">
    <property type="term" value="P:protoporphyrinogen IX biosynthetic process"/>
    <property type="evidence" value="ECO:0007669"/>
    <property type="project" value="UniProtKB-UniPathway"/>
</dbReference>
<gene>
    <name evidence="8" type="ORF">MNBD_ACTINO02-2138</name>
</gene>
<dbReference type="NCBIfam" id="NF000818">
    <property type="entry name" value="PRK00062.1"/>
    <property type="match status" value="1"/>
</dbReference>
<organism evidence="8">
    <name type="scientific">hydrothermal vent metagenome</name>
    <dbReference type="NCBI Taxonomy" id="652676"/>
    <lineage>
        <taxon>unclassified sequences</taxon>
        <taxon>metagenomes</taxon>
        <taxon>ecological metagenomes</taxon>
    </lineage>
</organism>
<comment type="pathway">
    <text evidence="2">Porphyrin-containing compound metabolism; protoporphyrin-IX biosynthesis; 5-aminolevulinate from L-glutamyl-tRNA(Glu): step 2/2.</text>
</comment>
<dbReference type="InterPro" id="IPR015424">
    <property type="entry name" value="PyrdxlP-dep_Trfase"/>
</dbReference>
<name>A0A3B0SJB4_9ZZZZ</name>
<dbReference type="UniPathway" id="UPA00251">
    <property type="reaction ID" value="UER00317"/>
</dbReference>
<dbReference type="SUPFAM" id="SSF53383">
    <property type="entry name" value="PLP-dependent transferases"/>
    <property type="match status" value="1"/>
</dbReference>
<keyword evidence="7" id="KW-0627">Porphyrin biosynthesis</keyword>
<dbReference type="NCBIfam" id="TIGR00713">
    <property type="entry name" value="hemL"/>
    <property type="match status" value="1"/>
</dbReference>
<dbReference type="GO" id="GO:0008483">
    <property type="term" value="F:transaminase activity"/>
    <property type="evidence" value="ECO:0007669"/>
    <property type="project" value="InterPro"/>
</dbReference>
<dbReference type="InterPro" id="IPR005814">
    <property type="entry name" value="Aminotrans_3"/>
</dbReference>
<evidence type="ECO:0000313" key="8">
    <source>
        <dbReference type="EMBL" id="VAW04490.1"/>
    </source>
</evidence>
<dbReference type="PROSITE" id="PS00600">
    <property type="entry name" value="AA_TRANSFER_CLASS_3"/>
    <property type="match status" value="1"/>
</dbReference>
<sequence>MNSRDWFDRAQAVMPGGVNSPVRAFKAVGGVPPFIASASGAYLTTVEGDRLIDFISSWGAIVYGHADPDIVRVISAAAAKGTSFGAPSPGEVEIAELIVALVPSIEVVRLVNSGTEATMSAARLARGATGRDVIVKFEGCYHGHADAFLVQAGSGGATFGEPNSPGVPAGTVSTTRVVAFNDMAAVADALSPGDVAAIIVEPVAGNMGVIPPREGFLEHLRSLCDEHGTLLIFDEVMTGFRVARGGAQELYGITPDLTCLGKIVAGGVAAAAYGGRADLMRLISPDGRVYQAGTLAGNPLAVAAGLATLGRIQADDSLYDDLERRGAHLQGRLERALVEANIRGCVQRVGAMLTLFFGVDRVEDWSDASRLDSETFARYFRAALDGGVMLPPSAYEAMFLTASHTDEIIDQAADVLVAAIHRAAS</sequence>
<accession>A0A3B0SJB4</accession>
<dbReference type="EMBL" id="UOEK01000289">
    <property type="protein sequence ID" value="VAW04490.1"/>
    <property type="molecule type" value="Genomic_DNA"/>
</dbReference>
<dbReference type="InterPro" id="IPR015421">
    <property type="entry name" value="PyrdxlP-dep_Trfase_major"/>
</dbReference>
<comment type="similarity">
    <text evidence="3">Belongs to the class-III pyridoxal-phosphate-dependent aminotransferase family. HemL subfamily.</text>
</comment>
<dbReference type="EC" id="5.4.3.8" evidence="4"/>
<evidence type="ECO:0000256" key="1">
    <source>
        <dbReference type="ARBA" id="ARBA00001933"/>
    </source>
</evidence>
<dbReference type="AlphaFoldDB" id="A0A3B0SJB4"/>
<evidence type="ECO:0000256" key="6">
    <source>
        <dbReference type="ARBA" id="ARBA00023235"/>
    </source>
</evidence>
<evidence type="ECO:0000256" key="2">
    <source>
        <dbReference type="ARBA" id="ARBA00004819"/>
    </source>
</evidence>
<dbReference type="GO" id="GO:0042286">
    <property type="term" value="F:glutamate-1-semialdehyde 2,1-aminomutase activity"/>
    <property type="evidence" value="ECO:0007669"/>
    <property type="project" value="UniProtKB-EC"/>
</dbReference>
<dbReference type="PANTHER" id="PTHR43713">
    <property type="entry name" value="GLUTAMATE-1-SEMIALDEHYDE 2,1-AMINOMUTASE"/>
    <property type="match status" value="1"/>
</dbReference>
<protein>
    <recommendedName>
        <fullName evidence="4">glutamate-1-semialdehyde 2,1-aminomutase</fullName>
        <ecNumber evidence="4">5.4.3.8</ecNumber>
    </recommendedName>
</protein>
<evidence type="ECO:0000256" key="4">
    <source>
        <dbReference type="ARBA" id="ARBA00012143"/>
    </source>
</evidence>
<evidence type="ECO:0000256" key="7">
    <source>
        <dbReference type="ARBA" id="ARBA00023244"/>
    </source>
</evidence>
<dbReference type="InterPro" id="IPR015422">
    <property type="entry name" value="PyrdxlP-dep_Trfase_small"/>
</dbReference>
<dbReference type="CDD" id="cd00610">
    <property type="entry name" value="OAT_like"/>
    <property type="match status" value="1"/>
</dbReference>
<dbReference type="GO" id="GO:0030170">
    <property type="term" value="F:pyridoxal phosphate binding"/>
    <property type="evidence" value="ECO:0007669"/>
    <property type="project" value="InterPro"/>
</dbReference>
<reference evidence="8" key="1">
    <citation type="submission" date="2018-06" db="EMBL/GenBank/DDBJ databases">
        <authorList>
            <person name="Zhirakovskaya E."/>
        </authorList>
    </citation>
    <scope>NUCLEOTIDE SEQUENCE</scope>
</reference>
<evidence type="ECO:0000256" key="5">
    <source>
        <dbReference type="ARBA" id="ARBA00022898"/>
    </source>
</evidence>
<keyword evidence="5" id="KW-0663">Pyridoxal phosphate</keyword>
<keyword evidence="6 8" id="KW-0413">Isomerase</keyword>
<dbReference type="InterPro" id="IPR049704">
    <property type="entry name" value="Aminotrans_3_PPA_site"/>
</dbReference>
<dbReference type="InterPro" id="IPR004639">
    <property type="entry name" value="4pyrrol_synth_GluAld_NH2Trfase"/>
</dbReference>
<dbReference type="HAMAP" id="MF_00375">
    <property type="entry name" value="HemL_aminotrans_3"/>
    <property type="match status" value="1"/>
</dbReference>